<dbReference type="GO" id="GO:0003677">
    <property type="term" value="F:DNA binding"/>
    <property type="evidence" value="ECO:0007669"/>
    <property type="project" value="InterPro"/>
</dbReference>
<evidence type="ECO:0000259" key="1">
    <source>
        <dbReference type="SMART" id="SM00966"/>
    </source>
</evidence>
<dbReference type="InterPro" id="IPR007159">
    <property type="entry name" value="SpoVT-AbrB_dom"/>
</dbReference>
<feature type="domain" description="SpoVT-AbrB" evidence="1">
    <location>
        <begin position="6"/>
        <end position="51"/>
    </location>
</feature>
<dbReference type="RefSeq" id="WP_171702140.1">
    <property type="nucleotide sequence ID" value="NZ_JABFHI010000002.1"/>
</dbReference>
<dbReference type="SUPFAM" id="SSF89447">
    <property type="entry name" value="AbrB/MazE/MraZ-like"/>
    <property type="match status" value="1"/>
</dbReference>
<dbReference type="InterPro" id="IPR039052">
    <property type="entry name" value="Antitox_PemI-like"/>
</dbReference>
<organism evidence="2 3">
    <name type="scientific">Vreelandella azerica</name>
    <dbReference type="NCBI Taxonomy" id="2732867"/>
    <lineage>
        <taxon>Bacteria</taxon>
        <taxon>Pseudomonadati</taxon>
        <taxon>Pseudomonadota</taxon>
        <taxon>Gammaproteobacteria</taxon>
        <taxon>Oceanospirillales</taxon>
        <taxon>Halomonadaceae</taxon>
        <taxon>Vreelandella</taxon>
    </lineage>
</organism>
<protein>
    <submittedName>
        <fullName evidence="2">MazF family transcriptional regulator</fullName>
    </submittedName>
</protein>
<evidence type="ECO:0000313" key="3">
    <source>
        <dbReference type="Proteomes" id="UP000588806"/>
    </source>
</evidence>
<dbReference type="PANTHER" id="PTHR40516">
    <property type="entry name" value="ANTITOXIN CHPS-RELATED"/>
    <property type="match status" value="1"/>
</dbReference>
<dbReference type="Gene3D" id="2.10.260.10">
    <property type="match status" value="1"/>
</dbReference>
<dbReference type="Proteomes" id="UP000588806">
    <property type="component" value="Unassembled WGS sequence"/>
</dbReference>
<keyword evidence="3" id="KW-1185">Reference proteome</keyword>
<dbReference type="EMBL" id="JABFHI010000002">
    <property type="protein sequence ID" value="NOG31709.1"/>
    <property type="molecule type" value="Genomic_DNA"/>
</dbReference>
<accession>A0A7Y3XAU6</accession>
<dbReference type="GO" id="GO:0097351">
    <property type="term" value="F:toxin sequestering activity"/>
    <property type="evidence" value="ECO:0007669"/>
    <property type="project" value="InterPro"/>
</dbReference>
<dbReference type="InterPro" id="IPR037914">
    <property type="entry name" value="SpoVT-AbrB_sf"/>
</dbReference>
<comment type="caution">
    <text evidence="2">The sequence shown here is derived from an EMBL/GenBank/DDBJ whole genome shotgun (WGS) entry which is preliminary data.</text>
</comment>
<dbReference type="PANTHER" id="PTHR40516:SF1">
    <property type="entry name" value="ANTITOXIN CHPS-RELATED"/>
    <property type="match status" value="1"/>
</dbReference>
<reference evidence="2 3" key="2">
    <citation type="submission" date="2020-06" db="EMBL/GenBank/DDBJ databases">
        <title>Halomonas songnenensis sp. nov., a moderately halophilic bacterium isolated from saline and alkaline soils.</title>
        <authorList>
            <person name="Jiang J."/>
            <person name="Pan Y."/>
        </authorList>
    </citation>
    <scope>NUCLEOTIDE SEQUENCE [LARGE SCALE GENOMIC DNA]</scope>
    <source>
        <strain evidence="2 3">TBZ9</strain>
    </source>
</reference>
<evidence type="ECO:0000313" key="2">
    <source>
        <dbReference type="EMBL" id="NOG31709.1"/>
    </source>
</evidence>
<gene>
    <name evidence="2" type="ORF">HLB35_07865</name>
</gene>
<proteinExistence type="predicted"/>
<sequence>MDSEIKRWGNSAAVRLSSKVLAQANLDVSTPISINVRAGKIVIEPLVKKRKKLKLPFSEAELLRGLTPESAHADELAIPSSAEMGHS</sequence>
<reference evidence="2 3" key="1">
    <citation type="submission" date="2020-05" db="EMBL/GenBank/DDBJ databases">
        <authorList>
            <person name="Ruan W."/>
            <person name="Jeon C.O."/>
            <person name="Chun B.H."/>
        </authorList>
    </citation>
    <scope>NUCLEOTIDE SEQUENCE [LARGE SCALE GENOMIC DNA]</scope>
    <source>
        <strain evidence="2 3">TBZ9</strain>
    </source>
</reference>
<name>A0A7Y3XAU6_9GAMM</name>
<dbReference type="AlphaFoldDB" id="A0A7Y3XAU6"/>
<dbReference type="SMART" id="SM00966">
    <property type="entry name" value="SpoVT_AbrB"/>
    <property type="match status" value="1"/>
</dbReference>